<evidence type="ECO:0000259" key="5">
    <source>
        <dbReference type="Pfam" id="PF01397"/>
    </source>
</evidence>
<dbReference type="Pfam" id="PF03936">
    <property type="entry name" value="Terpene_synth_C"/>
    <property type="match status" value="2"/>
</dbReference>
<keyword evidence="8" id="KW-1185">Reference proteome</keyword>
<reference evidence="7 8" key="1">
    <citation type="submission" date="2019-04" db="EMBL/GenBank/DDBJ databases">
        <title>An improved genome assembly and genetic linkage map for asparagus bean, Vigna unguiculata ssp. sesquipedialis.</title>
        <authorList>
            <person name="Xia Q."/>
            <person name="Zhang R."/>
            <person name="Dong Y."/>
        </authorList>
    </citation>
    <scope>NUCLEOTIDE SEQUENCE [LARGE SCALE GENOMIC DNA]</scope>
    <source>
        <tissue evidence="7">Leaf</tissue>
    </source>
</reference>
<evidence type="ECO:0000313" key="8">
    <source>
        <dbReference type="Proteomes" id="UP000501690"/>
    </source>
</evidence>
<proteinExistence type="predicted"/>
<evidence type="ECO:0000256" key="2">
    <source>
        <dbReference type="ARBA" id="ARBA00022723"/>
    </source>
</evidence>
<dbReference type="InterPro" id="IPR036965">
    <property type="entry name" value="Terpene_synth_N_sf"/>
</dbReference>
<protein>
    <submittedName>
        <fullName evidence="7">Casbene synthase</fullName>
    </submittedName>
</protein>
<name>A0A4D6LD04_VIGUN</name>
<dbReference type="InterPro" id="IPR008930">
    <property type="entry name" value="Terpenoid_cyclase/PrenylTrfase"/>
</dbReference>
<dbReference type="SFLD" id="SFLDG01019">
    <property type="entry name" value="Terpene_Cyclase_Like_1_C_Termi"/>
    <property type="match status" value="2"/>
</dbReference>
<dbReference type="InterPro" id="IPR008949">
    <property type="entry name" value="Isoprenoid_synthase_dom_sf"/>
</dbReference>
<dbReference type="AlphaFoldDB" id="A0A4D6LD04"/>
<dbReference type="SFLD" id="SFLDG01014">
    <property type="entry name" value="Terpene_Cyclase_Like_1_N-term"/>
    <property type="match status" value="1"/>
</dbReference>
<evidence type="ECO:0000256" key="4">
    <source>
        <dbReference type="ARBA" id="ARBA00023239"/>
    </source>
</evidence>
<dbReference type="FunFam" id="1.50.10.130:FF:000001">
    <property type="entry name" value="Isoprene synthase, chloroplastic"/>
    <property type="match status" value="1"/>
</dbReference>
<dbReference type="SFLD" id="SFLDS00005">
    <property type="entry name" value="Isoprenoid_Synthase_Type_I"/>
    <property type="match status" value="2"/>
</dbReference>
<dbReference type="InterPro" id="IPR044814">
    <property type="entry name" value="Terpene_cyclase_plant_C1"/>
</dbReference>
<accession>A0A4D6LD04</accession>
<feature type="domain" description="Terpene synthase N-terminal" evidence="5">
    <location>
        <begin position="631"/>
        <end position="703"/>
    </location>
</feature>
<dbReference type="GO" id="GO:0009611">
    <property type="term" value="P:response to wounding"/>
    <property type="evidence" value="ECO:0007669"/>
    <property type="project" value="UniProtKB-ARBA"/>
</dbReference>
<dbReference type="SUPFAM" id="SSF48239">
    <property type="entry name" value="Terpenoid cyclases/Protein prenyltransferases"/>
    <property type="match status" value="2"/>
</dbReference>
<dbReference type="Gene3D" id="1.10.600.10">
    <property type="entry name" value="Farnesyl Diphosphate Synthase"/>
    <property type="match status" value="2"/>
</dbReference>
<feature type="domain" description="Terpene synthase metal-binding" evidence="6">
    <location>
        <begin position="272"/>
        <end position="510"/>
    </location>
</feature>
<dbReference type="GO" id="GO:0016102">
    <property type="term" value="P:diterpenoid biosynthetic process"/>
    <property type="evidence" value="ECO:0007669"/>
    <property type="project" value="InterPro"/>
</dbReference>
<dbReference type="PANTHER" id="PTHR31225">
    <property type="entry name" value="OS04G0344100 PROTEIN-RELATED"/>
    <property type="match status" value="1"/>
</dbReference>
<keyword evidence="4" id="KW-0456">Lyase</keyword>
<dbReference type="Gene3D" id="1.50.10.130">
    <property type="entry name" value="Terpene synthase, N-terminal domain"/>
    <property type="match status" value="2"/>
</dbReference>
<keyword evidence="3" id="KW-0460">Magnesium</keyword>
<dbReference type="GO" id="GO:0080027">
    <property type="term" value="P:response to herbivore"/>
    <property type="evidence" value="ECO:0007669"/>
    <property type="project" value="UniProtKB-ARBA"/>
</dbReference>
<dbReference type="FunFam" id="1.10.600.10:FF:000007">
    <property type="entry name" value="Isoprene synthase, chloroplastic"/>
    <property type="match status" value="2"/>
</dbReference>
<comment type="cofactor">
    <cofactor evidence="1">
        <name>Mg(2+)</name>
        <dbReference type="ChEBI" id="CHEBI:18420"/>
    </cofactor>
</comment>
<dbReference type="InterPro" id="IPR050148">
    <property type="entry name" value="Terpene_synthase-like"/>
</dbReference>
<dbReference type="Pfam" id="PF01397">
    <property type="entry name" value="Terpene_synth"/>
    <property type="match status" value="2"/>
</dbReference>
<dbReference type="GO" id="GO:0010333">
    <property type="term" value="F:terpene synthase activity"/>
    <property type="evidence" value="ECO:0007669"/>
    <property type="project" value="InterPro"/>
</dbReference>
<dbReference type="SUPFAM" id="SSF48576">
    <property type="entry name" value="Terpenoid synthases"/>
    <property type="match status" value="2"/>
</dbReference>
<evidence type="ECO:0000259" key="6">
    <source>
        <dbReference type="Pfam" id="PF03936"/>
    </source>
</evidence>
<dbReference type="InterPro" id="IPR005630">
    <property type="entry name" value="Terpene_synthase_metal-bd"/>
</dbReference>
<dbReference type="GO" id="GO:0000287">
    <property type="term" value="F:magnesium ion binding"/>
    <property type="evidence" value="ECO:0007669"/>
    <property type="project" value="InterPro"/>
</dbReference>
<evidence type="ECO:0000313" key="7">
    <source>
        <dbReference type="EMBL" id="QCD86479.1"/>
    </source>
</evidence>
<dbReference type="PANTHER" id="PTHR31225:SF221">
    <property type="entry name" value="(-)-GERMACRENE D SYNTHASE"/>
    <property type="match status" value="1"/>
</dbReference>
<evidence type="ECO:0000256" key="1">
    <source>
        <dbReference type="ARBA" id="ARBA00001946"/>
    </source>
</evidence>
<gene>
    <name evidence="7" type="ORF">DEO72_LG3g1002</name>
</gene>
<dbReference type="InterPro" id="IPR001906">
    <property type="entry name" value="Terpene_synth_N"/>
</dbReference>
<dbReference type="EMBL" id="CP039347">
    <property type="protein sequence ID" value="QCD86479.1"/>
    <property type="molecule type" value="Genomic_DNA"/>
</dbReference>
<organism evidence="7 8">
    <name type="scientific">Vigna unguiculata</name>
    <name type="common">Cowpea</name>
    <dbReference type="NCBI Taxonomy" id="3917"/>
    <lineage>
        <taxon>Eukaryota</taxon>
        <taxon>Viridiplantae</taxon>
        <taxon>Streptophyta</taxon>
        <taxon>Embryophyta</taxon>
        <taxon>Tracheophyta</taxon>
        <taxon>Spermatophyta</taxon>
        <taxon>Magnoliopsida</taxon>
        <taxon>eudicotyledons</taxon>
        <taxon>Gunneridae</taxon>
        <taxon>Pentapetalae</taxon>
        <taxon>rosids</taxon>
        <taxon>fabids</taxon>
        <taxon>Fabales</taxon>
        <taxon>Fabaceae</taxon>
        <taxon>Papilionoideae</taxon>
        <taxon>50 kb inversion clade</taxon>
        <taxon>NPAAA clade</taxon>
        <taxon>indigoferoid/millettioid clade</taxon>
        <taxon>Phaseoleae</taxon>
        <taxon>Vigna</taxon>
    </lineage>
</organism>
<dbReference type="CDD" id="cd00684">
    <property type="entry name" value="Terpene_cyclase_plant_C1"/>
    <property type="match status" value="2"/>
</dbReference>
<keyword evidence="2" id="KW-0479">Metal-binding</keyword>
<feature type="domain" description="Terpene synthase N-terminal" evidence="5">
    <location>
        <begin position="34"/>
        <end position="212"/>
    </location>
</feature>
<sequence length="1061" mass="124049">MSKVSSSSSLPVFSQDAKPNSNITRHTATFHPSIWGDYFLSYDSSFQEDDSDIKQVSLLKDYVRKMIVSPIDDNFLSKLNFINSVQRLGVSYHFEHEIDEALHQMYEISTKENNIINYDDDLHHLALFFRLLRQQGYPISSDIFYHLKDHKAGKFKESIVNDVQGMLSLYEASQLRFHGEDILEEAYSFTLSELTKSLTTKLSPFLSGLVDHSIGQALRKGMPRLEARYYISFYQQDPSHNQCLLTFAKLDFNMLQKLHQKEVSDVTKWWVKDLNVSTNFPFVRDRIVEGYFWIVGVYYEPQYCLARRILRKVIAISSIIDDMYDAYGTIDELEIFTNAVDRWDISLLIDLPEYMKLCYKALLDIFEETEQELRKRGKENFVNYAKKEMKRLVQAYLIESRWFHSNHTPTVEEYMEIATASCGYAMLTTVSFLGMEETTEEVLVWATTDPKIIEAASIICRLMDDIVGSEFEHERGHVVSSLDCYMKQYNSSRQDAIKELLKLVESAWKDINEECLNPTQVPMEFLMRVVNLTRMMDVLYKEQDNYTHPGGIMKDYIKVLLINKVYDFKGLSIYIYISYTHLFKFIINICRYSPCSPCLSSISDFHTYLNTYTHIYIYIYIYKFNTLFACKTDIFYHLKDHKAGKFKESIVNDVQGMLSLYEASQLRFHGEDILEEAYSFTLSELTKSLTTKLSPFLSGLVDHSIGQALRKGMPRLEARYYISFYQQDPSHNQCLLTFAKLDFNMLQKLHQKEVSDVTKWWVKDLNVSTNFPFVRDRIVEGYFWIVGVYYEPQYCLARRILRKVIAISSIIDDMYDAYGTIDELEIFTNAVDRWDISLLIDLPEYMKLCYKALLDIFEETEQELRKRGKENFVNYAKKEMKRLVQAYLIESRWFHSNHTPTVEEYMEIATASCGYAMLTTVSFLGMEETTEEVLVWATTDPKIIEAASIICRLMDDIVGSEFEHERGHVVSSLDCYMKQYNSSRQDAIKELLKLVESAWKDINEECLNPTQVPMEFLMRVVNLTRMMDVLYKEQDNYTHPGGIMKDYIKVLLINKVSTEIS</sequence>
<feature type="domain" description="Terpene synthase metal-binding" evidence="6">
    <location>
        <begin position="763"/>
        <end position="1001"/>
    </location>
</feature>
<dbReference type="Proteomes" id="UP000501690">
    <property type="component" value="Linkage Group LG3"/>
</dbReference>
<evidence type="ECO:0000256" key="3">
    <source>
        <dbReference type="ARBA" id="ARBA00022842"/>
    </source>
</evidence>
<dbReference type="InterPro" id="IPR034741">
    <property type="entry name" value="Terpene_cyclase-like_1_C"/>
</dbReference>